<protein>
    <recommendedName>
        <fullName evidence="4">Phospholipase C</fullName>
    </recommendedName>
</protein>
<evidence type="ECO:0000313" key="3">
    <source>
        <dbReference type="Proteomes" id="UP001059380"/>
    </source>
</evidence>
<dbReference type="Pfam" id="PF04185">
    <property type="entry name" value="Phosphoesterase"/>
    <property type="match status" value="1"/>
</dbReference>
<evidence type="ECO:0008006" key="4">
    <source>
        <dbReference type="Google" id="ProtNLM"/>
    </source>
</evidence>
<dbReference type="Proteomes" id="UP001059380">
    <property type="component" value="Chromosome"/>
</dbReference>
<dbReference type="AlphaFoldDB" id="A0A9J7BIE4"/>
<keyword evidence="3" id="KW-1185">Reference proteome</keyword>
<sequence>MKHIVFMEEENRSLDSYFGALREYWSQNGYPDESFDGLPQFNPMNGALPHYGAPPSLPGCDPSSPASNCIWDPARPIVSFHYQTECTESLSGAWGPSHFDWDYNDPVGNHAAKMNGFVWSAAQTARYKQFHDIEGRRAMGYYDGDDLNYYYFMASNFATSDRWFQPVMSNTAPGRAYLIAGTSGGYVYPLGTDRSDRSALDVKTIFQQLETAGITWKIYVNPAGSACKGPPYDPACLVTLSDLWGFSFYQKAAEEYPRHIAPISEYFSDVKNGTLPQVAEITQWGRDEHPGTNVQRGAQYVSTLINALMQSQSWKDSVFILTYDESGGFYDHVSPQPEPSPDGIKPLDLEPGELCTRSTGPICDFVYTGGRIPLIVVSPFTKRHYVSHTVADTTAILKLIETRFNLPSLTKRDAAQMDMTEFFDFDNPPWISPPTPPAQNTNGACYYDHLP</sequence>
<name>A0A9J7BIE4_9BACT</name>
<accession>A0A9J7BIE4</accession>
<dbReference type="EMBL" id="CP093313">
    <property type="protein sequence ID" value="UWZ82708.1"/>
    <property type="molecule type" value="Genomic_DNA"/>
</dbReference>
<reference evidence="2" key="1">
    <citation type="submission" date="2021-04" db="EMBL/GenBank/DDBJ databases">
        <title>Phylogenetic analysis of Acidobacteriaceae.</title>
        <authorList>
            <person name="Qiu L."/>
            <person name="Zhang Q."/>
        </authorList>
    </citation>
    <scope>NUCLEOTIDE SEQUENCE</scope>
    <source>
        <strain evidence="2">DSM 25168</strain>
    </source>
</reference>
<keyword evidence="1" id="KW-0378">Hydrolase</keyword>
<dbReference type="InterPro" id="IPR007312">
    <property type="entry name" value="Phosphoesterase"/>
</dbReference>
<organism evidence="2 3">
    <name type="scientific">Occallatibacter riparius</name>
    <dbReference type="NCBI Taxonomy" id="1002689"/>
    <lineage>
        <taxon>Bacteria</taxon>
        <taxon>Pseudomonadati</taxon>
        <taxon>Acidobacteriota</taxon>
        <taxon>Terriglobia</taxon>
        <taxon>Terriglobales</taxon>
        <taxon>Acidobacteriaceae</taxon>
        <taxon>Occallatibacter</taxon>
    </lineage>
</organism>
<dbReference type="PANTHER" id="PTHR31956">
    <property type="entry name" value="NON-SPECIFIC PHOSPHOLIPASE C4-RELATED"/>
    <property type="match status" value="1"/>
</dbReference>
<dbReference type="Gene3D" id="3.40.720.10">
    <property type="entry name" value="Alkaline Phosphatase, subunit A"/>
    <property type="match status" value="2"/>
</dbReference>
<dbReference type="PANTHER" id="PTHR31956:SF1">
    <property type="entry name" value="NON-SPECIFIC PHOSPHOLIPASE C1"/>
    <property type="match status" value="1"/>
</dbReference>
<gene>
    <name evidence="2" type="ORF">MOP44_19315</name>
</gene>
<dbReference type="GO" id="GO:0042578">
    <property type="term" value="F:phosphoric ester hydrolase activity"/>
    <property type="evidence" value="ECO:0007669"/>
    <property type="project" value="UniProtKB-ARBA"/>
</dbReference>
<dbReference type="KEGG" id="orp:MOP44_19315"/>
<proteinExistence type="predicted"/>
<evidence type="ECO:0000256" key="1">
    <source>
        <dbReference type="ARBA" id="ARBA00022801"/>
    </source>
</evidence>
<evidence type="ECO:0000313" key="2">
    <source>
        <dbReference type="EMBL" id="UWZ82708.1"/>
    </source>
</evidence>
<dbReference type="RefSeq" id="WP_260791896.1">
    <property type="nucleotide sequence ID" value="NZ_CP093313.1"/>
</dbReference>
<dbReference type="InterPro" id="IPR017850">
    <property type="entry name" value="Alkaline_phosphatase_core_sf"/>
</dbReference>